<dbReference type="EMBL" id="VBZC01000012">
    <property type="protein sequence ID" value="TLS45816.1"/>
    <property type="molecule type" value="Genomic_DNA"/>
</dbReference>
<proteinExistence type="predicted"/>
<evidence type="ECO:0000313" key="2">
    <source>
        <dbReference type="Proteomes" id="UP000305906"/>
    </source>
</evidence>
<gene>
    <name evidence="1" type="ORF">FE633_13295</name>
</gene>
<organism evidence="1 2">
    <name type="scientific">Streptomyces montanus</name>
    <dbReference type="NCBI Taxonomy" id="2580423"/>
    <lineage>
        <taxon>Bacteria</taxon>
        <taxon>Bacillati</taxon>
        <taxon>Actinomycetota</taxon>
        <taxon>Actinomycetes</taxon>
        <taxon>Kitasatosporales</taxon>
        <taxon>Streptomycetaceae</taxon>
        <taxon>Streptomyces</taxon>
    </lineage>
</organism>
<protein>
    <submittedName>
        <fullName evidence="1">Uncharacterized protein</fullName>
    </submittedName>
</protein>
<keyword evidence="2" id="KW-1185">Reference proteome</keyword>
<name>A0A5R9FUX3_9ACTN</name>
<sequence>MPDELLGALQYAERHQAKITDVTAARKAALTRVLLWEHLREQTIAQVDRHQARAVDAAREAGAEWAELVRPLAVGAPSGAYNKAKRLRAADLTDSTGRPVRRTPEAVDAVLAYQAEQARAAVRRQAAEERRRHLVLRVARELLTHRAELAADEECEYWLGEAETVLADCRTPTQLVSLATYLEAAVRHIQRHEQHTGQPIPVSEAAAAAYAAARALTANDSGE</sequence>
<dbReference type="Proteomes" id="UP000305906">
    <property type="component" value="Unassembled WGS sequence"/>
</dbReference>
<dbReference type="AlphaFoldDB" id="A0A5R9FUX3"/>
<accession>A0A5R9FUX3</accession>
<evidence type="ECO:0000313" key="1">
    <source>
        <dbReference type="EMBL" id="TLS45816.1"/>
    </source>
</evidence>
<comment type="caution">
    <text evidence="1">The sequence shown here is derived from an EMBL/GenBank/DDBJ whole genome shotgun (WGS) entry which is preliminary data.</text>
</comment>
<reference evidence="1 2" key="1">
    <citation type="submission" date="2019-05" db="EMBL/GenBank/DDBJ databases">
        <title>Streptomyces sp. NEAU-C151, a novel actinomycete isolated from soil.</title>
        <authorList>
            <person name="Han L."/>
            <person name="Jiang H."/>
        </authorList>
    </citation>
    <scope>NUCLEOTIDE SEQUENCE [LARGE SCALE GENOMIC DNA]</scope>
    <source>
        <strain evidence="1 2">NEAU-C151</strain>
    </source>
</reference>